<dbReference type="EMBL" id="LR586016">
    <property type="protein sequence ID" value="VIP02257.1"/>
    <property type="molecule type" value="Genomic_DNA"/>
</dbReference>
<dbReference type="InterPro" id="IPR008207">
    <property type="entry name" value="Sig_transdc_His_kin_Hpt_dom"/>
</dbReference>
<evidence type="ECO:0000259" key="3">
    <source>
        <dbReference type="PROSITE" id="PS50894"/>
    </source>
</evidence>
<dbReference type="InterPro" id="IPR051315">
    <property type="entry name" value="Bact_Chemotaxis_CheA"/>
</dbReference>
<dbReference type="Gene3D" id="1.20.120.160">
    <property type="entry name" value="HPT domain"/>
    <property type="match status" value="1"/>
</dbReference>
<dbReference type="PANTHER" id="PTHR43395">
    <property type="entry name" value="SENSOR HISTIDINE KINASE CHEA"/>
    <property type="match status" value="1"/>
</dbReference>
<keyword evidence="4" id="KW-0418">Kinase</keyword>
<keyword evidence="4" id="KW-0808">Transferase</keyword>
<dbReference type="CDD" id="cd07043">
    <property type="entry name" value="STAS_anti-anti-sigma_factors"/>
    <property type="match status" value="1"/>
</dbReference>
<dbReference type="InterPro" id="IPR036641">
    <property type="entry name" value="HPT_dom_sf"/>
</dbReference>
<sequence>MFDVSLLDLFKAELEVHVPALSEGLLCLEKDPHQPKILESLMRAAHSIKGAAKIIGVESAVRIAHVMEDCFVAAQKGQITITPQAMDVLLQGVDALQQIQPSPDDPDGSASVPVARVSQLTDAISAIRNGTLPATPAPAQSAPAPAEVTSAAATPVVATVPNAPPIAPPPTLRPGGNLDALQAETMRLQLADMLTHGTPEVQLDLGAVRDVDPTGLAFLAQLAGNAARKSPRPRLRLTNVSPQIRQLLRLTGLDSGFALV</sequence>
<dbReference type="Gene3D" id="3.30.750.24">
    <property type="entry name" value="STAS domain"/>
    <property type="match status" value="1"/>
</dbReference>
<evidence type="ECO:0000313" key="5">
    <source>
        <dbReference type="Proteomes" id="UP000464378"/>
    </source>
</evidence>
<organism evidence="4">
    <name type="scientific">Tuwongella immobilis</name>
    <dbReference type="NCBI Taxonomy" id="692036"/>
    <lineage>
        <taxon>Bacteria</taxon>
        <taxon>Pseudomonadati</taxon>
        <taxon>Planctomycetota</taxon>
        <taxon>Planctomycetia</taxon>
        <taxon>Gemmatales</taxon>
        <taxon>Gemmataceae</taxon>
        <taxon>Tuwongella</taxon>
    </lineage>
</organism>
<gene>
    <name evidence="4" type="ORF">GMBLW1_17030</name>
</gene>
<dbReference type="EMBL" id="LR593887">
    <property type="protein sequence ID" value="VTS00858.1"/>
    <property type="molecule type" value="Genomic_DNA"/>
</dbReference>
<proteinExistence type="predicted"/>
<dbReference type="InterPro" id="IPR058548">
    <property type="entry name" value="MlaB-like_STAS"/>
</dbReference>
<dbReference type="Pfam" id="PF13466">
    <property type="entry name" value="STAS_2"/>
    <property type="match status" value="1"/>
</dbReference>
<dbReference type="InParanoid" id="A0A6C2YLL5"/>
<reference evidence="4" key="1">
    <citation type="submission" date="2019-04" db="EMBL/GenBank/DDBJ databases">
        <authorList>
            <consortium name="Science for Life Laboratories"/>
        </authorList>
    </citation>
    <scope>NUCLEOTIDE SEQUENCE</scope>
    <source>
        <strain evidence="4">MBLW1</strain>
    </source>
</reference>
<dbReference type="PANTHER" id="PTHR43395:SF1">
    <property type="entry name" value="CHEMOTAXIS PROTEIN CHEA"/>
    <property type="match status" value="1"/>
</dbReference>
<feature type="domain" description="STAS" evidence="2">
    <location>
        <begin position="172"/>
        <end position="260"/>
    </location>
</feature>
<feature type="modified residue" description="Phosphohistidine" evidence="1">
    <location>
        <position position="46"/>
    </location>
</feature>
<dbReference type="SMART" id="SM00073">
    <property type="entry name" value="HPT"/>
    <property type="match status" value="1"/>
</dbReference>
<evidence type="ECO:0000313" key="4">
    <source>
        <dbReference type="EMBL" id="VIP02257.1"/>
    </source>
</evidence>
<dbReference type="PROSITE" id="PS50801">
    <property type="entry name" value="STAS"/>
    <property type="match status" value="1"/>
</dbReference>
<dbReference type="Proteomes" id="UP000464378">
    <property type="component" value="Chromosome"/>
</dbReference>
<keyword evidence="5" id="KW-1185">Reference proteome</keyword>
<dbReference type="InterPro" id="IPR002645">
    <property type="entry name" value="STAS_dom"/>
</dbReference>
<dbReference type="PROSITE" id="PS50894">
    <property type="entry name" value="HPT"/>
    <property type="match status" value="1"/>
</dbReference>
<feature type="domain" description="HPt" evidence="3">
    <location>
        <begin position="1"/>
        <end position="103"/>
    </location>
</feature>
<evidence type="ECO:0008006" key="6">
    <source>
        <dbReference type="Google" id="ProtNLM"/>
    </source>
</evidence>
<dbReference type="SUPFAM" id="SSF47226">
    <property type="entry name" value="Histidine-containing phosphotransfer domain, HPT domain"/>
    <property type="match status" value="1"/>
</dbReference>
<dbReference type="AlphaFoldDB" id="A0A6C2YLL5"/>
<dbReference type="RefSeq" id="WP_162657451.1">
    <property type="nucleotide sequence ID" value="NZ_LR593887.1"/>
</dbReference>
<evidence type="ECO:0000259" key="2">
    <source>
        <dbReference type="PROSITE" id="PS50801"/>
    </source>
</evidence>
<accession>A0A6C2YLL5</accession>
<evidence type="ECO:0000256" key="1">
    <source>
        <dbReference type="PROSITE-ProRule" id="PRU00110"/>
    </source>
</evidence>
<dbReference type="InterPro" id="IPR036513">
    <property type="entry name" value="STAS_dom_sf"/>
</dbReference>
<dbReference type="GO" id="GO:0000160">
    <property type="term" value="P:phosphorelay signal transduction system"/>
    <property type="evidence" value="ECO:0007669"/>
    <property type="project" value="InterPro"/>
</dbReference>
<dbReference type="KEGG" id="tim:GMBLW1_17030"/>
<dbReference type="CDD" id="cd00088">
    <property type="entry name" value="HPT"/>
    <property type="match status" value="1"/>
</dbReference>
<dbReference type="Pfam" id="PF01627">
    <property type="entry name" value="Hpt"/>
    <property type="match status" value="1"/>
</dbReference>
<name>A0A6C2YLL5_9BACT</name>
<dbReference type="GO" id="GO:0004672">
    <property type="term" value="F:protein kinase activity"/>
    <property type="evidence" value="ECO:0007669"/>
    <property type="project" value="UniProtKB-ARBA"/>
</dbReference>
<keyword evidence="1" id="KW-0597">Phosphoprotein</keyword>
<protein>
    <recommendedName>
        <fullName evidence="6">STAS domain-containing protein</fullName>
    </recommendedName>
</protein>
<dbReference type="SUPFAM" id="SSF52091">
    <property type="entry name" value="SpoIIaa-like"/>
    <property type="match status" value="1"/>
</dbReference>